<dbReference type="PROSITE" id="PS50102">
    <property type="entry name" value="RRM"/>
    <property type="match status" value="1"/>
</dbReference>
<feature type="compositionally biased region" description="Low complexity" evidence="8">
    <location>
        <begin position="70"/>
        <end position="90"/>
    </location>
</feature>
<evidence type="ECO:0000256" key="4">
    <source>
        <dbReference type="ARBA" id="ARBA00015520"/>
    </source>
</evidence>
<feature type="compositionally biased region" description="Polar residues" evidence="8">
    <location>
        <begin position="35"/>
        <end position="44"/>
    </location>
</feature>
<accession>A0AAD6UHK4</accession>
<evidence type="ECO:0000256" key="6">
    <source>
        <dbReference type="ARBA" id="ARBA00023242"/>
    </source>
</evidence>
<keyword evidence="5 7" id="KW-0694">RNA-binding</keyword>
<evidence type="ECO:0000256" key="8">
    <source>
        <dbReference type="SAM" id="MobiDB-lite"/>
    </source>
</evidence>
<dbReference type="InterPro" id="IPR035979">
    <property type="entry name" value="RBD_domain_sf"/>
</dbReference>
<feature type="compositionally biased region" description="Gly residues" evidence="8">
    <location>
        <begin position="573"/>
        <end position="584"/>
    </location>
</feature>
<dbReference type="PANTHER" id="PTHR23236">
    <property type="entry name" value="EUKARYOTIC TRANSLATION INITIATION FACTOR 4B/4H"/>
    <property type="match status" value="1"/>
</dbReference>
<feature type="compositionally biased region" description="Basic and acidic residues" evidence="8">
    <location>
        <begin position="538"/>
        <end position="569"/>
    </location>
</feature>
<feature type="compositionally biased region" description="Acidic residues" evidence="8">
    <location>
        <begin position="140"/>
        <end position="159"/>
    </location>
</feature>
<dbReference type="SUPFAM" id="SSF54928">
    <property type="entry name" value="RNA-binding domain, RBD"/>
    <property type="match status" value="1"/>
</dbReference>
<dbReference type="Gene3D" id="3.30.70.330">
    <property type="match status" value="1"/>
</dbReference>
<feature type="region of interest" description="Disordered" evidence="8">
    <location>
        <begin position="1"/>
        <end position="189"/>
    </location>
</feature>
<gene>
    <name evidence="10" type="ORF">B0H15DRAFT_543104</name>
</gene>
<dbReference type="GO" id="GO:0019843">
    <property type="term" value="F:rRNA binding"/>
    <property type="evidence" value="ECO:0007669"/>
    <property type="project" value="TreeGrafter"/>
</dbReference>
<dbReference type="EMBL" id="JARJCN010000007">
    <property type="protein sequence ID" value="KAJ7099333.1"/>
    <property type="molecule type" value="Genomic_DNA"/>
</dbReference>
<protein>
    <recommendedName>
        <fullName evidence="4">Nucleolar protein 12</fullName>
    </recommendedName>
</protein>
<keyword evidence="6" id="KW-0539">Nucleus</keyword>
<feature type="domain" description="RRM" evidence="9">
    <location>
        <begin position="393"/>
        <end position="495"/>
    </location>
</feature>
<feature type="compositionally biased region" description="Basic and acidic residues" evidence="8">
    <location>
        <begin position="585"/>
        <end position="603"/>
    </location>
</feature>
<evidence type="ECO:0000259" key="9">
    <source>
        <dbReference type="PROSITE" id="PS50102"/>
    </source>
</evidence>
<name>A0AAD6UHK4_9AGAR</name>
<reference evidence="10" key="1">
    <citation type="submission" date="2023-03" db="EMBL/GenBank/DDBJ databases">
        <title>Massive genome expansion in bonnet fungi (Mycena s.s.) driven by repeated elements and novel gene families across ecological guilds.</title>
        <authorList>
            <consortium name="Lawrence Berkeley National Laboratory"/>
            <person name="Harder C.B."/>
            <person name="Miyauchi S."/>
            <person name="Viragh M."/>
            <person name="Kuo A."/>
            <person name="Thoen E."/>
            <person name="Andreopoulos B."/>
            <person name="Lu D."/>
            <person name="Skrede I."/>
            <person name="Drula E."/>
            <person name="Henrissat B."/>
            <person name="Morin E."/>
            <person name="Kohler A."/>
            <person name="Barry K."/>
            <person name="LaButti K."/>
            <person name="Morin E."/>
            <person name="Salamov A."/>
            <person name="Lipzen A."/>
            <person name="Mereny Z."/>
            <person name="Hegedus B."/>
            <person name="Baldrian P."/>
            <person name="Stursova M."/>
            <person name="Weitz H."/>
            <person name="Taylor A."/>
            <person name="Grigoriev I.V."/>
            <person name="Nagy L.G."/>
            <person name="Martin F."/>
            <person name="Kauserud H."/>
        </authorList>
    </citation>
    <scope>NUCLEOTIDE SEQUENCE</scope>
    <source>
        <strain evidence="10">CBHHK173m</strain>
    </source>
</reference>
<evidence type="ECO:0000256" key="3">
    <source>
        <dbReference type="ARBA" id="ARBA00007077"/>
    </source>
</evidence>
<evidence type="ECO:0000256" key="5">
    <source>
        <dbReference type="ARBA" id="ARBA00022884"/>
    </source>
</evidence>
<feature type="compositionally biased region" description="Acidic residues" evidence="8">
    <location>
        <begin position="100"/>
        <end position="121"/>
    </location>
</feature>
<dbReference type="InterPro" id="IPR012677">
    <property type="entry name" value="Nucleotide-bd_a/b_plait_sf"/>
</dbReference>
<feature type="compositionally biased region" description="Basic and acidic residues" evidence="8">
    <location>
        <begin position="13"/>
        <end position="23"/>
    </location>
</feature>
<dbReference type="Proteomes" id="UP001222325">
    <property type="component" value="Unassembled WGS sequence"/>
</dbReference>
<evidence type="ECO:0000256" key="7">
    <source>
        <dbReference type="PROSITE-ProRule" id="PRU00176"/>
    </source>
</evidence>
<evidence type="ECO:0000256" key="1">
    <source>
        <dbReference type="ARBA" id="ARBA00002475"/>
    </source>
</evidence>
<feature type="compositionally biased region" description="Polar residues" evidence="8">
    <location>
        <begin position="275"/>
        <end position="291"/>
    </location>
</feature>
<dbReference type="InterPro" id="IPR000504">
    <property type="entry name" value="RRM_dom"/>
</dbReference>
<evidence type="ECO:0000313" key="11">
    <source>
        <dbReference type="Proteomes" id="UP001222325"/>
    </source>
</evidence>
<sequence>MSLSSLLLASGPKKIDKELDDLFKSNPVPPRKQATPIQVPTQGSAPPAKKRKIEAAILDPPTNEKKRAKATTPAKPAKGAPKAAKSPASTKKSKGKEAAVEVESDQDSEGASEEEDEDNSDLENAYLGKKGSMAKPSANVDDDGSEGEGEGSGDSDSDPDAPPPVHESLTKRVRTKPTKKTKIIPEGETSVQRDARTLFIGGLPMDVAQKKPLQKQLCRHILSFLPSTSKVKIESTRLRSVAFRDPTSSTALSSAANPTPAPAVNVNANSVPIPGSSNHSKSRASTWRQSSAADAKTQAAADGDAAKEYLTPAQKKKILFIQGAFHPEANGVNAYVVLAHHTDDAADADTPYAAAQLIAHAANASMFMERTLRVDVCGRLPDSDGGPSGDPKLSIFIGNLDFASREGDVRDFFEGVVAAERGPAPAASEADSTGRWVQNVRLIRDRETQLGKGFGYVRFSDRECVDEILALAKTDEGKLKLKFAKRTLRVQRCRAGAASASTAKAAGVVSKSTFPAAPPKRGDPTLGARLAHLDKDARKAAKKADADRVDRRAEKKKMGTRMRVNDKIKVAAGGSGRRVGGGFKGGKDKSKGKDRERDRKTRVSENVGGRRGKK</sequence>
<proteinExistence type="inferred from homology"/>
<dbReference type="PANTHER" id="PTHR23236:SF25">
    <property type="entry name" value="RNA-BINDING PROTEIN 34"/>
    <property type="match status" value="1"/>
</dbReference>
<comment type="similarity">
    <text evidence="3">Belongs to the RRM RBM34 family.</text>
</comment>
<dbReference type="AlphaFoldDB" id="A0AAD6UHK4"/>
<feature type="region of interest" description="Disordered" evidence="8">
    <location>
        <begin position="269"/>
        <end position="292"/>
    </location>
</feature>
<dbReference type="GO" id="GO:0005730">
    <property type="term" value="C:nucleolus"/>
    <property type="evidence" value="ECO:0007669"/>
    <property type="project" value="UniProtKB-SubCell"/>
</dbReference>
<dbReference type="SMART" id="SM00360">
    <property type="entry name" value="RRM"/>
    <property type="match status" value="1"/>
</dbReference>
<organism evidence="10 11">
    <name type="scientific">Mycena belliarum</name>
    <dbReference type="NCBI Taxonomy" id="1033014"/>
    <lineage>
        <taxon>Eukaryota</taxon>
        <taxon>Fungi</taxon>
        <taxon>Dikarya</taxon>
        <taxon>Basidiomycota</taxon>
        <taxon>Agaricomycotina</taxon>
        <taxon>Agaricomycetes</taxon>
        <taxon>Agaricomycetidae</taxon>
        <taxon>Agaricales</taxon>
        <taxon>Marasmiineae</taxon>
        <taxon>Mycenaceae</taxon>
        <taxon>Mycena</taxon>
    </lineage>
</organism>
<feature type="region of interest" description="Disordered" evidence="8">
    <location>
        <begin position="538"/>
        <end position="614"/>
    </location>
</feature>
<dbReference type="GO" id="GO:0000463">
    <property type="term" value="P:maturation of LSU-rRNA from tricistronic rRNA transcript (SSU-rRNA, 5.8S rRNA, LSU-rRNA)"/>
    <property type="evidence" value="ECO:0007669"/>
    <property type="project" value="TreeGrafter"/>
</dbReference>
<comment type="caution">
    <text evidence="10">The sequence shown here is derived from an EMBL/GenBank/DDBJ whole genome shotgun (WGS) entry which is preliminary data.</text>
</comment>
<evidence type="ECO:0000313" key="10">
    <source>
        <dbReference type="EMBL" id="KAJ7099333.1"/>
    </source>
</evidence>
<comment type="function">
    <text evidence="1">Involved in pre-25S rRNA processing.</text>
</comment>
<feature type="compositionally biased region" description="Basic residues" evidence="8">
    <location>
        <begin position="171"/>
        <end position="182"/>
    </location>
</feature>
<comment type="subcellular location">
    <subcellularLocation>
        <location evidence="2">Nucleus</location>
        <location evidence="2">Nucleolus</location>
    </subcellularLocation>
</comment>
<evidence type="ECO:0000256" key="2">
    <source>
        <dbReference type="ARBA" id="ARBA00004604"/>
    </source>
</evidence>
<keyword evidence="11" id="KW-1185">Reference proteome</keyword>